<accession>A0A2P7YFA8</accession>
<dbReference type="Proteomes" id="UP000241107">
    <property type="component" value="Unassembled WGS sequence"/>
</dbReference>
<dbReference type="SUPFAM" id="SSF54236">
    <property type="entry name" value="Ubiquitin-like"/>
    <property type="match status" value="1"/>
</dbReference>
<dbReference type="VEuPathDB" id="FungiDB:C7M61_005006"/>
<dbReference type="InterPro" id="IPR001012">
    <property type="entry name" value="UBX_dom"/>
</dbReference>
<keyword evidence="4" id="KW-1185">Reference proteome</keyword>
<evidence type="ECO:0000256" key="1">
    <source>
        <dbReference type="SAM" id="MobiDB-lite"/>
    </source>
</evidence>
<dbReference type="STRING" id="418784.A0A2P7YFA8"/>
<dbReference type="PROSITE" id="PS50033">
    <property type="entry name" value="UBX"/>
    <property type="match status" value="1"/>
</dbReference>
<dbReference type="RefSeq" id="XP_024711536.1">
    <property type="nucleotide sequence ID" value="XM_024860318.1"/>
</dbReference>
<name>A0A2P7YFA8_9ASCO</name>
<dbReference type="SMART" id="SM00166">
    <property type="entry name" value="UBX"/>
    <property type="match status" value="1"/>
</dbReference>
<comment type="caution">
    <text evidence="3">The sequence shown here is derived from an EMBL/GenBank/DDBJ whole genome shotgun (WGS) entry which is preliminary data.</text>
</comment>
<dbReference type="Pfam" id="PF00789">
    <property type="entry name" value="UBX"/>
    <property type="match status" value="1"/>
</dbReference>
<sequence length="356" mass="40288">MKLLFSPSWDAASRASALTGQPVLVYLDENDDMAQKHLYHNTNHDLVDVLRRNFICVKPDQEAAEFEELKDLQSPSFTVIRGSVKDTFVDGDVETFLRKYVPELPTKQPTKKPQRRMSEKEEDLCRIRAQIEADKKERLSQRRYSVESTPKRQKSPVSASQCKLLIRLLDGETVQGTFNSSQTLRDVKRWIESERGLLLSPERDDALPSFAHTSAFAMNHYAFCYVGVPRVTFTAGQELTKLSDLGLSPRLALILKPVQNEKAKHLPGLWSSLCGKVKFVTGALYTFFDYGLEDAERDFSDAVDDAQPAFVVPEQPEVEEDTKKENVTAGASRMAPVSGRGNQLHVLHDRETEKRQ</sequence>
<evidence type="ECO:0000313" key="4">
    <source>
        <dbReference type="Proteomes" id="UP000241107"/>
    </source>
</evidence>
<dbReference type="Gene3D" id="3.10.20.90">
    <property type="entry name" value="Phosphatidylinositol 3-kinase Catalytic Subunit, Chain A, domain 1"/>
    <property type="match status" value="1"/>
</dbReference>
<organism evidence="3 4">
    <name type="scientific">Candidozyma pseudohaemuli</name>
    <dbReference type="NCBI Taxonomy" id="418784"/>
    <lineage>
        <taxon>Eukaryota</taxon>
        <taxon>Fungi</taxon>
        <taxon>Dikarya</taxon>
        <taxon>Ascomycota</taxon>
        <taxon>Saccharomycotina</taxon>
        <taxon>Pichiomycetes</taxon>
        <taxon>Metschnikowiaceae</taxon>
        <taxon>Candidozyma</taxon>
    </lineage>
</organism>
<dbReference type="AlphaFoldDB" id="A0A2P7YFA8"/>
<feature type="domain" description="UBX" evidence="2">
    <location>
        <begin position="157"/>
        <end position="255"/>
    </location>
</feature>
<dbReference type="GeneID" id="36568393"/>
<dbReference type="GO" id="GO:0005783">
    <property type="term" value="C:endoplasmic reticulum"/>
    <property type="evidence" value="ECO:0007669"/>
    <property type="project" value="TreeGrafter"/>
</dbReference>
<evidence type="ECO:0000313" key="3">
    <source>
        <dbReference type="EMBL" id="PSK34646.1"/>
    </source>
</evidence>
<dbReference type="EMBL" id="PYFQ01000020">
    <property type="protein sequence ID" value="PSK34646.1"/>
    <property type="molecule type" value="Genomic_DNA"/>
</dbReference>
<feature type="compositionally biased region" description="Basic and acidic residues" evidence="1">
    <location>
        <begin position="346"/>
        <end position="356"/>
    </location>
</feature>
<evidence type="ECO:0000259" key="2">
    <source>
        <dbReference type="PROSITE" id="PS50033"/>
    </source>
</evidence>
<reference evidence="3 4" key="1">
    <citation type="submission" date="2018-03" db="EMBL/GenBank/DDBJ databases">
        <title>Candida pseudohaemulonii genome assembly and annotation.</title>
        <authorList>
            <person name="Munoz J.F."/>
            <person name="Gade L.G."/>
            <person name="Chow N.A."/>
            <person name="Litvintseva A.P."/>
            <person name="Loparev V.N."/>
            <person name="Cuomo C.A."/>
        </authorList>
    </citation>
    <scope>NUCLEOTIDE SEQUENCE [LARGE SCALE GENOMIC DNA]</scope>
    <source>
        <strain evidence="3 4">B12108</strain>
    </source>
</reference>
<proteinExistence type="predicted"/>
<protein>
    <recommendedName>
        <fullName evidence="2">UBX domain-containing protein</fullName>
    </recommendedName>
</protein>
<dbReference type="InterPro" id="IPR029071">
    <property type="entry name" value="Ubiquitin-like_domsf"/>
</dbReference>
<dbReference type="CDD" id="cd01767">
    <property type="entry name" value="UBX"/>
    <property type="match status" value="1"/>
</dbReference>
<dbReference type="PANTHER" id="PTHR46424:SF1">
    <property type="entry name" value="UBX DOMAIN-CONTAINING PROTEIN 4"/>
    <property type="match status" value="1"/>
</dbReference>
<gene>
    <name evidence="3" type="ORF">C7M61_005006</name>
</gene>
<feature type="region of interest" description="Disordered" evidence="1">
    <location>
        <begin position="313"/>
        <end position="356"/>
    </location>
</feature>
<dbReference type="GO" id="GO:0036503">
    <property type="term" value="P:ERAD pathway"/>
    <property type="evidence" value="ECO:0007669"/>
    <property type="project" value="TreeGrafter"/>
</dbReference>
<dbReference type="PANTHER" id="PTHR46424">
    <property type="entry name" value="UBX DOMAIN-CONTAINING PROTEIN 4"/>
    <property type="match status" value="1"/>
</dbReference>
<dbReference type="OrthoDB" id="2445133at2759"/>